<proteinExistence type="predicted"/>
<gene>
    <name evidence="2" type="ORF">Nocox_31855</name>
</gene>
<accession>A0ABX8UB36</accession>
<reference evidence="2 3" key="1">
    <citation type="journal article" date="2021" name="ACS Chem. Biol.">
        <title>Genomic-Led Discovery of a Novel Glycopeptide Antibiotic by Nonomuraea coxensis DSM 45129.</title>
        <authorList>
            <person name="Yushchuk O."/>
            <person name="Vior N.M."/>
            <person name="Andreo-Vidal A."/>
            <person name="Berini F."/>
            <person name="Ruckert C."/>
            <person name="Busche T."/>
            <person name="Binda E."/>
            <person name="Kalinowski J."/>
            <person name="Truman A.W."/>
            <person name="Marinelli F."/>
        </authorList>
    </citation>
    <scope>NUCLEOTIDE SEQUENCE [LARGE SCALE GENOMIC DNA]</scope>
    <source>
        <strain evidence="2 3">DSM 45129</strain>
    </source>
</reference>
<dbReference type="Proteomes" id="UP000824681">
    <property type="component" value="Chromosome"/>
</dbReference>
<evidence type="ECO:0000313" key="3">
    <source>
        <dbReference type="Proteomes" id="UP000824681"/>
    </source>
</evidence>
<feature type="domain" description="NAD-dependent epimerase/dehydratase" evidence="1">
    <location>
        <begin position="4"/>
        <end position="44"/>
    </location>
</feature>
<organism evidence="2 3">
    <name type="scientific">Nonomuraea coxensis DSM 45129</name>
    <dbReference type="NCBI Taxonomy" id="1122611"/>
    <lineage>
        <taxon>Bacteria</taxon>
        <taxon>Bacillati</taxon>
        <taxon>Actinomycetota</taxon>
        <taxon>Actinomycetes</taxon>
        <taxon>Streptosporangiales</taxon>
        <taxon>Streptosporangiaceae</taxon>
        <taxon>Nonomuraea</taxon>
    </lineage>
</organism>
<evidence type="ECO:0000313" key="2">
    <source>
        <dbReference type="EMBL" id="QYC43948.1"/>
    </source>
</evidence>
<evidence type="ECO:0000259" key="1">
    <source>
        <dbReference type="Pfam" id="PF01370"/>
    </source>
</evidence>
<protein>
    <recommendedName>
        <fullName evidence="1">NAD-dependent epimerase/dehydratase domain-containing protein</fullName>
    </recommendedName>
</protein>
<keyword evidence="3" id="KW-1185">Reference proteome</keyword>
<dbReference type="Pfam" id="PF01370">
    <property type="entry name" value="Epimerase"/>
    <property type="match status" value="1"/>
</dbReference>
<dbReference type="EMBL" id="CP068985">
    <property type="protein sequence ID" value="QYC43948.1"/>
    <property type="molecule type" value="Genomic_DNA"/>
</dbReference>
<name>A0ABX8UB36_9ACTN</name>
<dbReference type="RefSeq" id="WP_219495529.1">
    <property type="nucleotide sequence ID" value="NZ_CP068985.1"/>
</dbReference>
<sequence length="57" mass="6241">MTRVLVTGGSGRLGRAALETLVKEGYETRATSRSARASDTEARPAGELTWERYLRGE</sequence>
<dbReference type="InterPro" id="IPR001509">
    <property type="entry name" value="Epimerase_deHydtase"/>
</dbReference>